<accession>A0ABT8LHR3</accession>
<evidence type="ECO:0000313" key="2">
    <source>
        <dbReference type="Proteomes" id="UP001172083"/>
    </source>
</evidence>
<protein>
    <submittedName>
        <fullName evidence="1">Uncharacterized protein</fullName>
    </submittedName>
</protein>
<name>A0ABT8LHR3_9BACT</name>
<reference evidence="1" key="1">
    <citation type="submission" date="2023-06" db="EMBL/GenBank/DDBJ databases">
        <title>Genomic of Agaribacillus aureum.</title>
        <authorList>
            <person name="Wang G."/>
        </authorList>
    </citation>
    <scope>NUCLEOTIDE SEQUENCE</scope>
    <source>
        <strain evidence="1">BMA12</strain>
    </source>
</reference>
<proteinExistence type="predicted"/>
<comment type="caution">
    <text evidence="1">The sequence shown here is derived from an EMBL/GenBank/DDBJ whole genome shotgun (WGS) entry which is preliminary data.</text>
</comment>
<evidence type="ECO:0000313" key="1">
    <source>
        <dbReference type="EMBL" id="MDN5216275.1"/>
    </source>
</evidence>
<dbReference type="RefSeq" id="WP_346761612.1">
    <property type="nucleotide sequence ID" value="NZ_JAUJEB010000008.1"/>
</dbReference>
<dbReference type="EMBL" id="JAUJEB010000008">
    <property type="protein sequence ID" value="MDN5216275.1"/>
    <property type="molecule type" value="Genomic_DNA"/>
</dbReference>
<dbReference type="Proteomes" id="UP001172083">
    <property type="component" value="Unassembled WGS sequence"/>
</dbReference>
<gene>
    <name evidence="1" type="ORF">QQ020_29675</name>
</gene>
<sequence>MINILNKKAAKKFRKSDVTIFDRSYINKFDLALKNFEIFVKEETGRSFKKK</sequence>
<organism evidence="1 2">
    <name type="scientific">Agaribacillus aureus</name>
    <dbReference type="NCBI Taxonomy" id="3051825"/>
    <lineage>
        <taxon>Bacteria</taxon>
        <taxon>Pseudomonadati</taxon>
        <taxon>Bacteroidota</taxon>
        <taxon>Cytophagia</taxon>
        <taxon>Cytophagales</taxon>
        <taxon>Splendidivirgaceae</taxon>
        <taxon>Agaribacillus</taxon>
    </lineage>
</organism>
<keyword evidence="2" id="KW-1185">Reference proteome</keyword>